<dbReference type="WBParaSite" id="JU765_v2.g12317.t1">
    <property type="protein sequence ID" value="JU765_v2.g12317.t1"/>
    <property type="gene ID" value="JU765_v2.g12317"/>
</dbReference>
<name>A0AC34Q2Q6_9BILA</name>
<evidence type="ECO:0000313" key="2">
    <source>
        <dbReference type="WBParaSite" id="JU765_v2.g12317.t1"/>
    </source>
</evidence>
<sequence length="298" mass="33063">MTKDVNGVCNIVQINNPMLLKMADDKLYHFGMNKNGFDFQKNFGDVKFVCTGGSSGRFEMYAKLFSEKTGLPLSPNLSKTDRFVMFKTGPVLWVNHGMGTPSMGIMLNEVLKLLNYAKAENVCFVRIGTSGGVGVSPGTVVVSTGAINGALEDFHWVFVNGKLVKHPAVIDLEFSKELYDTGLELGLNVVQGKTLCADDFYEGQMRLDGAFCNYTEEDKFAFLNTLKEKDVKNIEMEASAFCAITSRAHVKAAIVCVALLNRLKGDQVDIDHDTYIEYEMHPFKLITAYLCKKLNISK</sequence>
<proteinExistence type="predicted"/>
<protein>
    <submittedName>
        <fullName evidence="2">Nucleoside phosphorylase domain-containing protein</fullName>
    </submittedName>
</protein>
<evidence type="ECO:0000313" key="1">
    <source>
        <dbReference type="Proteomes" id="UP000887576"/>
    </source>
</evidence>
<dbReference type="Proteomes" id="UP000887576">
    <property type="component" value="Unplaced"/>
</dbReference>
<accession>A0AC34Q2Q6</accession>
<reference evidence="2" key="1">
    <citation type="submission" date="2022-11" db="UniProtKB">
        <authorList>
            <consortium name="WormBaseParasite"/>
        </authorList>
    </citation>
    <scope>IDENTIFICATION</scope>
</reference>
<organism evidence="1 2">
    <name type="scientific">Panagrolaimus sp. JU765</name>
    <dbReference type="NCBI Taxonomy" id="591449"/>
    <lineage>
        <taxon>Eukaryota</taxon>
        <taxon>Metazoa</taxon>
        <taxon>Ecdysozoa</taxon>
        <taxon>Nematoda</taxon>
        <taxon>Chromadorea</taxon>
        <taxon>Rhabditida</taxon>
        <taxon>Tylenchina</taxon>
        <taxon>Panagrolaimomorpha</taxon>
        <taxon>Panagrolaimoidea</taxon>
        <taxon>Panagrolaimidae</taxon>
        <taxon>Panagrolaimus</taxon>
    </lineage>
</organism>